<dbReference type="PROSITE" id="PS50943">
    <property type="entry name" value="HTH_CROC1"/>
    <property type="match status" value="1"/>
</dbReference>
<dbReference type="InterPro" id="IPR001387">
    <property type="entry name" value="Cro/C1-type_HTH"/>
</dbReference>
<dbReference type="Gene3D" id="1.10.260.40">
    <property type="entry name" value="lambda repressor-like DNA-binding domains"/>
    <property type="match status" value="1"/>
</dbReference>
<evidence type="ECO:0000313" key="2">
    <source>
        <dbReference type="EMBL" id="GLW53036.1"/>
    </source>
</evidence>
<dbReference type="EMBL" id="BSRX01000005">
    <property type="protein sequence ID" value="GLW53036.1"/>
    <property type="molecule type" value="Genomic_DNA"/>
</dbReference>
<name>A0A9W6UK39_9ACTN</name>
<dbReference type="AlphaFoldDB" id="A0A9W6UK39"/>
<dbReference type="SUPFAM" id="SSF47413">
    <property type="entry name" value="lambda repressor-like DNA-binding domains"/>
    <property type="match status" value="1"/>
</dbReference>
<accession>A0A9W6UK39</accession>
<protein>
    <submittedName>
        <fullName evidence="2">XRE family transcriptional regulator</fullName>
    </submittedName>
</protein>
<organism evidence="2 3">
    <name type="scientific">Kitasatospora phosalacinea</name>
    <dbReference type="NCBI Taxonomy" id="2065"/>
    <lineage>
        <taxon>Bacteria</taxon>
        <taxon>Bacillati</taxon>
        <taxon>Actinomycetota</taxon>
        <taxon>Actinomycetes</taxon>
        <taxon>Kitasatosporales</taxon>
        <taxon>Streptomycetaceae</taxon>
        <taxon>Kitasatospora</taxon>
    </lineage>
</organism>
<comment type="caution">
    <text evidence="2">The sequence shown here is derived from an EMBL/GenBank/DDBJ whole genome shotgun (WGS) entry which is preliminary data.</text>
</comment>
<evidence type="ECO:0000259" key="1">
    <source>
        <dbReference type="PROSITE" id="PS50943"/>
    </source>
</evidence>
<evidence type="ECO:0000313" key="3">
    <source>
        <dbReference type="Proteomes" id="UP001165143"/>
    </source>
</evidence>
<proteinExistence type="predicted"/>
<sequence>MPDQEPTPTGTLAERITHLFETVHPSDRGPYSNPEAADAINAQAGEHVLSATYLWQLRTGKRDDPTHSRLTAIARFFGVGVDYFYDDETARRTNEQLELASALAVPLIAELALAASGLSEPTLRSLLDMTRSARLIEGLDTGDSRA</sequence>
<dbReference type="InterPro" id="IPR010982">
    <property type="entry name" value="Lambda_DNA-bd_dom_sf"/>
</dbReference>
<dbReference type="OrthoDB" id="2679623at2"/>
<dbReference type="RefSeq" id="WP_033250118.1">
    <property type="nucleotide sequence ID" value="NZ_BSRX01000005.1"/>
</dbReference>
<feature type="domain" description="HTH cro/C1-type" evidence="1">
    <location>
        <begin position="49"/>
        <end position="84"/>
    </location>
</feature>
<gene>
    <name evidence="2" type="ORF">Kpho01_10470</name>
</gene>
<dbReference type="GO" id="GO:0003677">
    <property type="term" value="F:DNA binding"/>
    <property type="evidence" value="ECO:0007669"/>
    <property type="project" value="InterPro"/>
</dbReference>
<reference evidence="2" key="1">
    <citation type="submission" date="2023-02" db="EMBL/GenBank/DDBJ databases">
        <title>Kitasatospora phosalacinea NBRC 14362.</title>
        <authorList>
            <person name="Ichikawa N."/>
            <person name="Sato H."/>
            <person name="Tonouchi N."/>
        </authorList>
    </citation>
    <scope>NUCLEOTIDE SEQUENCE</scope>
    <source>
        <strain evidence="2">NBRC 14362</strain>
    </source>
</reference>
<dbReference type="Proteomes" id="UP001165143">
    <property type="component" value="Unassembled WGS sequence"/>
</dbReference>